<evidence type="ECO:0000256" key="1">
    <source>
        <dbReference type="ARBA" id="ARBA00010142"/>
    </source>
</evidence>
<keyword evidence="3" id="KW-0342">GTP-binding</keyword>
<dbReference type="GO" id="GO:0003924">
    <property type="term" value="F:GTPase activity"/>
    <property type="evidence" value="ECO:0007669"/>
    <property type="project" value="InterPro"/>
</dbReference>
<dbReference type="RefSeq" id="XP_004255608.1">
    <property type="nucleotide sequence ID" value="XM_004255560.1"/>
</dbReference>
<name>A0A0A1U755_ENTIV</name>
<dbReference type="PROSITE" id="PS51420">
    <property type="entry name" value="RHO"/>
    <property type="match status" value="1"/>
</dbReference>
<dbReference type="FunFam" id="3.40.50.300:FF:001560">
    <property type="entry name" value="Rab family GTPase"/>
    <property type="match status" value="1"/>
</dbReference>
<dbReference type="VEuPathDB" id="AmoebaDB:EIN_474290"/>
<dbReference type="SMART" id="SM00173">
    <property type="entry name" value="RAS"/>
    <property type="match status" value="1"/>
</dbReference>
<dbReference type="NCBIfam" id="TIGR00231">
    <property type="entry name" value="small_GTP"/>
    <property type="match status" value="1"/>
</dbReference>
<dbReference type="InterPro" id="IPR001806">
    <property type="entry name" value="Small_GTPase"/>
</dbReference>
<dbReference type="PROSITE" id="PS51421">
    <property type="entry name" value="RAS"/>
    <property type="match status" value="1"/>
</dbReference>
<evidence type="ECO:0000313" key="6">
    <source>
        <dbReference type="Proteomes" id="UP000014680"/>
    </source>
</evidence>
<dbReference type="GeneID" id="14887831"/>
<dbReference type="SMART" id="SM00175">
    <property type="entry name" value="RAB"/>
    <property type="match status" value="1"/>
</dbReference>
<evidence type="ECO:0000313" key="5">
    <source>
        <dbReference type="EMBL" id="ELP88837.1"/>
    </source>
</evidence>
<evidence type="ECO:0000256" key="4">
    <source>
        <dbReference type="ARBA" id="ARBA00023288"/>
    </source>
</evidence>
<dbReference type="Proteomes" id="UP000014680">
    <property type="component" value="Unassembled WGS sequence"/>
</dbReference>
<dbReference type="OrthoDB" id="24979at2759"/>
<dbReference type="GO" id="GO:0005525">
    <property type="term" value="F:GTP binding"/>
    <property type="evidence" value="ECO:0007669"/>
    <property type="project" value="UniProtKB-KW"/>
</dbReference>
<organism evidence="5 6">
    <name type="scientific">Entamoeba invadens IP1</name>
    <dbReference type="NCBI Taxonomy" id="370355"/>
    <lineage>
        <taxon>Eukaryota</taxon>
        <taxon>Amoebozoa</taxon>
        <taxon>Evosea</taxon>
        <taxon>Archamoebae</taxon>
        <taxon>Mastigamoebida</taxon>
        <taxon>Entamoebidae</taxon>
        <taxon>Entamoeba</taxon>
    </lineage>
</organism>
<comment type="similarity">
    <text evidence="1">Belongs to the small GTPase superfamily. Rho family.</text>
</comment>
<dbReference type="Gene3D" id="3.40.50.300">
    <property type="entry name" value="P-loop containing nucleotide triphosphate hydrolases"/>
    <property type="match status" value="1"/>
</dbReference>
<dbReference type="InterPro" id="IPR005225">
    <property type="entry name" value="Small_GTP-bd"/>
</dbReference>
<keyword evidence="2" id="KW-0547">Nucleotide-binding</keyword>
<evidence type="ECO:0000256" key="3">
    <source>
        <dbReference type="ARBA" id="ARBA00023134"/>
    </source>
</evidence>
<dbReference type="KEGG" id="eiv:EIN_474290"/>
<accession>A0A0A1U755</accession>
<protein>
    <submittedName>
        <fullName evidence="5">GTP-binding protein yptV1, putative</fullName>
    </submittedName>
</protein>
<dbReference type="PROSITE" id="PS51419">
    <property type="entry name" value="RAB"/>
    <property type="match status" value="1"/>
</dbReference>
<dbReference type="Pfam" id="PF00071">
    <property type="entry name" value="Ras"/>
    <property type="match status" value="1"/>
</dbReference>
<evidence type="ECO:0000256" key="2">
    <source>
        <dbReference type="ARBA" id="ARBA00022741"/>
    </source>
</evidence>
<dbReference type="OMA" id="IRTHGEP"/>
<dbReference type="InterPro" id="IPR027417">
    <property type="entry name" value="P-loop_NTPase"/>
</dbReference>
<reference evidence="5 6" key="1">
    <citation type="submission" date="2012-10" db="EMBL/GenBank/DDBJ databases">
        <authorList>
            <person name="Zafar N."/>
            <person name="Inman J."/>
            <person name="Hall N."/>
            <person name="Lorenzi H."/>
            <person name="Caler E."/>
        </authorList>
    </citation>
    <scope>NUCLEOTIDE SEQUENCE [LARGE SCALE GENOMIC DNA]</scope>
    <source>
        <strain evidence="5 6">IP1</strain>
    </source>
</reference>
<dbReference type="EMBL" id="KB206689">
    <property type="protein sequence ID" value="ELP88837.1"/>
    <property type="molecule type" value="Genomic_DNA"/>
</dbReference>
<keyword evidence="4" id="KW-0449">Lipoprotein</keyword>
<dbReference type="AlphaFoldDB" id="A0A0A1U755"/>
<gene>
    <name evidence="5" type="ORF">EIN_474290</name>
</gene>
<dbReference type="SMART" id="SM00176">
    <property type="entry name" value="RAN"/>
    <property type="match status" value="1"/>
</dbReference>
<dbReference type="PANTHER" id="PTHR47977">
    <property type="entry name" value="RAS-RELATED PROTEIN RAB"/>
    <property type="match status" value="1"/>
</dbReference>
<dbReference type="InterPro" id="IPR050227">
    <property type="entry name" value="Rab"/>
</dbReference>
<dbReference type="PRINTS" id="PR00449">
    <property type="entry name" value="RASTRNSFRMNG"/>
</dbReference>
<dbReference type="CDD" id="cd00154">
    <property type="entry name" value="Rab"/>
    <property type="match status" value="1"/>
</dbReference>
<sequence length="198" mass="22153">MASKLKIGLIGDVGVGKTALLQRFCFGTYIDEYDATIGIETCDKSVNVDGKLYQLQLWDTAGQEKYHSLVRLYFKDIKGVLLVFQIDRQESFDHCKDWLDLFYGSISSGFTPPILLVGNKSDLIGTSTRVPKELIEKFVTENNIEYIETSSKANTNVQEAFSQLLKAIINLKPIFVDPGEDEVKITQTSEETDGGCFC</sequence>
<dbReference type="SMART" id="SM00174">
    <property type="entry name" value="RHO"/>
    <property type="match status" value="1"/>
</dbReference>
<proteinExistence type="inferred from homology"/>
<keyword evidence="6" id="KW-1185">Reference proteome</keyword>
<dbReference type="SUPFAM" id="SSF52540">
    <property type="entry name" value="P-loop containing nucleoside triphosphate hydrolases"/>
    <property type="match status" value="1"/>
</dbReference>